<evidence type="ECO:0000313" key="2">
    <source>
        <dbReference type="EMBL" id="KAF5952625.1"/>
    </source>
</evidence>
<name>A0A7J7HJ75_CAMSI</name>
<proteinExistence type="predicted"/>
<sequence length="143" mass="15748">MVDKKHLNEEKRICFSFDCEGLYEPFLLFCCDEGSGHGHGGPSMGTLIAGGAAAAYGAHHLSHGGHHSSHGSHHLSHGHHHGKFKQGKFKHGKFGKHKKHGKHHGGKVLEVQEMKASYDGKKFESTPFCGLNFRLPTPLFHPR</sequence>
<reference evidence="2 3" key="2">
    <citation type="submission" date="2020-07" db="EMBL/GenBank/DDBJ databases">
        <title>Genome assembly of wild tea tree DASZ reveals pedigree and selection history of tea varieties.</title>
        <authorList>
            <person name="Zhang W."/>
        </authorList>
    </citation>
    <scope>NUCLEOTIDE SEQUENCE [LARGE SCALE GENOMIC DNA]</scope>
    <source>
        <strain evidence="3">cv. G240</strain>
        <tissue evidence="2">Leaf</tissue>
    </source>
</reference>
<evidence type="ECO:0000313" key="3">
    <source>
        <dbReference type="Proteomes" id="UP000593564"/>
    </source>
</evidence>
<protein>
    <submittedName>
        <fullName evidence="2">Uncharacterized protein</fullName>
    </submittedName>
</protein>
<dbReference type="EMBL" id="JACBKZ010000004">
    <property type="protein sequence ID" value="KAF5952625.1"/>
    <property type="molecule type" value="Genomic_DNA"/>
</dbReference>
<gene>
    <name evidence="2" type="ORF">HYC85_010569</name>
</gene>
<organism evidence="2 3">
    <name type="scientific">Camellia sinensis</name>
    <name type="common">Tea plant</name>
    <name type="synonym">Thea sinensis</name>
    <dbReference type="NCBI Taxonomy" id="4442"/>
    <lineage>
        <taxon>Eukaryota</taxon>
        <taxon>Viridiplantae</taxon>
        <taxon>Streptophyta</taxon>
        <taxon>Embryophyta</taxon>
        <taxon>Tracheophyta</taxon>
        <taxon>Spermatophyta</taxon>
        <taxon>Magnoliopsida</taxon>
        <taxon>eudicotyledons</taxon>
        <taxon>Gunneridae</taxon>
        <taxon>Pentapetalae</taxon>
        <taxon>asterids</taxon>
        <taxon>Ericales</taxon>
        <taxon>Theaceae</taxon>
        <taxon>Camellia</taxon>
    </lineage>
</organism>
<feature type="region of interest" description="Disordered" evidence="1">
    <location>
        <begin position="62"/>
        <end position="104"/>
    </location>
</feature>
<accession>A0A7J7HJ75</accession>
<keyword evidence="3" id="KW-1185">Reference proteome</keyword>
<comment type="caution">
    <text evidence="2">The sequence shown here is derived from an EMBL/GenBank/DDBJ whole genome shotgun (WGS) entry which is preliminary data.</text>
</comment>
<evidence type="ECO:0000256" key="1">
    <source>
        <dbReference type="SAM" id="MobiDB-lite"/>
    </source>
</evidence>
<reference evidence="3" key="1">
    <citation type="journal article" date="2020" name="Nat. Commun.">
        <title>Genome assembly of wild tea tree DASZ reveals pedigree and selection history of tea varieties.</title>
        <authorList>
            <person name="Zhang W."/>
            <person name="Zhang Y."/>
            <person name="Qiu H."/>
            <person name="Guo Y."/>
            <person name="Wan H."/>
            <person name="Zhang X."/>
            <person name="Scossa F."/>
            <person name="Alseekh S."/>
            <person name="Zhang Q."/>
            <person name="Wang P."/>
            <person name="Xu L."/>
            <person name="Schmidt M.H."/>
            <person name="Jia X."/>
            <person name="Li D."/>
            <person name="Zhu A."/>
            <person name="Guo F."/>
            <person name="Chen W."/>
            <person name="Ni D."/>
            <person name="Usadel B."/>
            <person name="Fernie A.R."/>
            <person name="Wen W."/>
        </authorList>
    </citation>
    <scope>NUCLEOTIDE SEQUENCE [LARGE SCALE GENOMIC DNA]</scope>
    <source>
        <strain evidence="3">cv. G240</strain>
    </source>
</reference>
<dbReference type="AlphaFoldDB" id="A0A7J7HJ75"/>
<dbReference type="Proteomes" id="UP000593564">
    <property type="component" value="Unassembled WGS sequence"/>
</dbReference>